<evidence type="ECO:0000313" key="3">
    <source>
        <dbReference type="EMBL" id="MEU0709281.1"/>
    </source>
</evidence>
<feature type="region of interest" description="Disordered" evidence="1">
    <location>
        <begin position="242"/>
        <end position="347"/>
    </location>
</feature>
<gene>
    <name evidence="3" type="ORF">ABZ508_18150</name>
</gene>
<dbReference type="EMBL" id="JBEXZR010000015">
    <property type="protein sequence ID" value="MEU0709281.1"/>
    <property type="molecule type" value="Genomic_DNA"/>
</dbReference>
<sequence>MPRIAIAAAAIVVAVVVAVVLTRPSGGEKDGGGGGGSGGTISLQNAAASGPDPFTESTARQPAEPASPPVQVPTTAPPAGDNSVRQYEGSRRGLYGGTKKAPSCDVERQIEYLAAEPAKNKAFAQALRIEPPTVPDYLRALTPLQLRADTWVTNHGYRDGAPRAYQAVLQAGTAVLVDNRGVPRVRCACGNPLGEPVIGKTAPRPVGTPWPGYRLENTVVVKPAPKPVKTFVIVDSKTGEWVARRPGDSNADRDKPTKAPTTAPTGTATSPTPSSPKPETPPSPSDQPPESPVDPPSPDTGTTTEPPAGETTVEPPPGSGTDPGTDTGAPSDPSNPSGPSDPSAPAS</sequence>
<protein>
    <submittedName>
        <fullName evidence="3">DUF6777 domain-containing protein</fullName>
    </submittedName>
</protein>
<accession>A0ABV2W7Y4</accession>
<feature type="compositionally biased region" description="Basic and acidic residues" evidence="1">
    <location>
        <begin position="242"/>
        <end position="257"/>
    </location>
</feature>
<evidence type="ECO:0000256" key="1">
    <source>
        <dbReference type="SAM" id="MobiDB-lite"/>
    </source>
</evidence>
<feature type="compositionally biased region" description="Low complexity" evidence="1">
    <location>
        <begin position="299"/>
        <end position="347"/>
    </location>
</feature>
<feature type="region of interest" description="Disordered" evidence="1">
    <location>
        <begin position="24"/>
        <end position="101"/>
    </location>
</feature>
<evidence type="ECO:0000313" key="4">
    <source>
        <dbReference type="Proteomes" id="UP001550378"/>
    </source>
</evidence>
<organism evidence="3 4">
    <name type="scientific">Streptomyces lavendulocolor</name>
    <dbReference type="NCBI Taxonomy" id="67316"/>
    <lineage>
        <taxon>Bacteria</taxon>
        <taxon>Bacillati</taxon>
        <taxon>Actinomycetota</taxon>
        <taxon>Actinomycetes</taxon>
        <taxon>Kitasatosporales</taxon>
        <taxon>Streptomycetaceae</taxon>
        <taxon>Streptomyces</taxon>
    </lineage>
</organism>
<evidence type="ECO:0000259" key="2">
    <source>
        <dbReference type="Pfam" id="PF20568"/>
    </source>
</evidence>
<feature type="compositionally biased region" description="Pro residues" evidence="1">
    <location>
        <begin position="273"/>
        <end position="298"/>
    </location>
</feature>
<keyword evidence="4" id="KW-1185">Reference proteome</keyword>
<dbReference type="Pfam" id="PF20568">
    <property type="entry name" value="DUF6777"/>
    <property type="match status" value="1"/>
</dbReference>
<feature type="compositionally biased region" description="Low complexity" evidence="1">
    <location>
        <begin position="258"/>
        <end position="272"/>
    </location>
</feature>
<comment type="caution">
    <text evidence="3">The sequence shown here is derived from an EMBL/GenBank/DDBJ whole genome shotgun (WGS) entry which is preliminary data.</text>
</comment>
<name>A0ABV2W7Y4_9ACTN</name>
<reference evidence="3 4" key="1">
    <citation type="submission" date="2024-06" db="EMBL/GenBank/DDBJ databases">
        <title>The Natural Products Discovery Center: Release of the First 8490 Sequenced Strains for Exploring Actinobacteria Biosynthetic Diversity.</title>
        <authorList>
            <person name="Kalkreuter E."/>
            <person name="Kautsar S.A."/>
            <person name="Yang D."/>
            <person name="Bader C.D."/>
            <person name="Teijaro C.N."/>
            <person name="Fluegel L."/>
            <person name="Davis C.M."/>
            <person name="Simpson J.R."/>
            <person name="Lauterbach L."/>
            <person name="Steele A.D."/>
            <person name="Gui C."/>
            <person name="Meng S."/>
            <person name="Li G."/>
            <person name="Viehrig K."/>
            <person name="Ye F."/>
            <person name="Su P."/>
            <person name="Kiefer A.F."/>
            <person name="Nichols A."/>
            <person name="Cepeda A.J."/>
            <person name="Yan W."/>
            <person name="Fan B."/>
            <person name="Jiang Y."/>
            <person name="Adhikari A."/>
            <person name="Zheng C.-J."/>
            <person name="Schuster L."/>
            <person name="Cowan T.M."/>
            <person name="Smanski M.J."/>
            <person name="Chevrette M.G."/>
            <person name="De Carvalho L.P.S."/>
            <person name="Shen B."/>
        </authorList>
    </citation>
    <scope>NUCLEOTIDE SEQUENCE [LARGE SCALE GENOMIC DNA]</scope>
    <source>
        <strain evidence="3 4">NPDC006337</strain>
    </source>
</reference>
<dbReference type="InterPro" id="IPR046704">
    <property type="entry name" value="DUF6777"/>
</dbReference>
<dbReference type="Proteomes" id="UP001550378">
    <property type="component" value="Unassembled WGS sequence"/>
</dbReference>
<proteinExistence type="predicted"/>
<dbReference type="RefSeq" id="WP_359657355.1">
    <property type="nucleotide sequence ID" value="NZ_JBEXZO010000029.1"/>
</dbReference>
<feature type="domain" description="DUF6777" evidence="2">
    <location>
        <begin position="86"/>
        <end position="246"/>
    </location>
</feature>